<dbReference type="InterPro" id="IPR029063">
    <property type="entry name" value="SAM-dependent_MTases_sf"/>
</dbReference>
<dbReference type="EMBL" id="MU865174">
    <property type="protein sequence ID" value="KAK4456713.1"/>
    <property type="molecule type" value="Genomic_DNA"/>
</dbReference>
<evidence type="ECO:0000313" key="7">
    <source>
        <dbReference type="Proteomes" id="UP001321749"/>
    </source>
</evidence>
<dbReference type="InterPro" id="IPR036388">
    <property type="entry name" value="WH-like_DNA-bd_sf"/>
</dbReference>
<comment type="caution">
    <text evidence="6">The sequence shown here is derived from an EMBL/GenBank/DDBJ whole genome shotgun (WGS) entry which is preliminary data.</text>
</comment>
<dbReference type="AlphaFoldDB" id="A0AAV9H8D8"/>
<evidence type="ECO:0000256" key="2">
    <source>
        <dbReference type="ARBA" id="ARBA00022679"/>
    </source>
</evidence>
<protein>
    <submittedName>
        <fullName evidence="6">S-adenosyl-L-methionine-dependent methyltransferase</fullName>
    </submittedName>
</protein>
<dbReference type="Pfam" id="PF00891">
    <property type="entry name" value="Methyltransf_2"/>
    <property type="match status" value="1"/>
</dbReference>
<dbReference type="PANTHER" id="PTHR43712">
    <property type="entry name" value="PUTATIVE (AFU_ORTHOLOGUE AFUA_4G14580)-RELATED"/>
    <property type="match status" value="1"/>
</dbReference>
<name>A0AAV9H8D8_9PEZI</name>
<dbReference type="PROSITE" id="PS51683">
    <property type="entry name" value="SAM_OMT_II"/>
    <property type="match status" value="1"/>
</dbReference>
<dbReference type="InterPro" id="IPR001077">
    <property type="entry name" value="COMT_C"/>
</dbReference>
<gene>
    <name evidence="6" type="ORF">QBC42DRAFT_351062</name>
</gene>
<dbReference type="SUPFAM" id="SSF46785">
    <property type="entry name" value="Winged helix' DNA-binding domain"/>
    <property type="match status" value="1"/>
</dbReference>
<dbReference type="PANTHER" id="PTHR43712:SF1">
    <property type="entry name" value="HYPOTHETICAL O-METHYLTRANSFERASE (EUROFUNG)-RELATED"/>
    <property type="match status" value="1"/>
</dbReference>
<keyword evidence="2" id="KW-0808">Transferase</keyword>
<dbReference type="GO" id="GO:0008171">
    <property type="term" value="F:O-methyltransferase activity"/>
    <property type="evidence" value="ECO:0007669"/>
    <property type="project" value="InterPro"/>
</dbReference>
<keyword evidence="1 6" id="KW-0489">Methyltransferase</keyword>
<reference evidence="6" key="1">
    <citation type="journal article" date="2023" name="Mol. Phylogenet. Evol.">
        <title>Genome-scale phylogeny and comparative genomics of the fungal order Sordariales.</title>
        <authorList>
            <person name="Hensen N."/>
            <person name="Bonometti L."/>
            <person name="Westerberg I."/>
            <person name="Brannstrom I.O."/>
            <person name="Guillou S."/>
            <person name="Cros-Aarteil S."/>
            <person name="Calhoun S."/>
            <person name="Haridas S."/>
            <person name="Kuo A."/>
            <person name="Mondo S."/>
            <person name="Pangilinan J."/>
            <person name="Riley R."/>
            <person name="LaButti K."/>
            <person name="Andreopoulos B."/>
            <person name="Lipzen A."/>
            <person name="Chen C."/>
            <person name="Yan M."/>
            <person name="Daum C."/>
            <person name="Ng V."/>
            <person name="Clum A."/>
            <person name="Steindorff A."/>
            <person name="Ohm R.A."/>
            <person name="Martin F."/>
            <person name="Silar P."/>
            <person name="Natvig D.O."/>
            <person name="Lalanne C."/>
            <person name="Gautier V."/>
            <person name="Ament-Velasquez S.L."/>
            <person name="Kruys A."/>
            <person name="Hutchinson M.I."/>
            <person name="Powell A.J."/>
            <person name="Barry K."/>
            <person name="Miller A.N."/>
            <person name="Grigoriev I.V."/>
            <person name="Debuchy R."/>
            <person name="Gladieux P."/>
            <person name="Hiltunen Thoren M."/>
            <person name="Johannesson H."/>
        </authorList>
    </citation>
    <scope>NUCLEOTIDE SEQUENCE</scope>
    <source>
        <strain evidence="6">PSN324</strain>
    </source>
</reference>
<evidence type="ECO:0000256" key="3">
    <source>
        <dbReference type="ARBA" id="ARBA00022691"/>
    </source>
</evidence>
<keyword evidence="7" id="KW-1185">Reference proteome</keyword>
<organism evidence="6 7">
    <name type="scientific">Cladorrhinum samala</name>
    <dbReference type="NCBI Taxonomy" id="585594"/>
    <lineage>
        <taxon>Eukaryota</taxon>
        <taxon>Fungi</taxon>
        <taxon>Dikarya</taxon>
        <taxon>Ascomycota</taxon>
        <taxon>Pezizomycotina</taxon>
        <taxon>Sordariomycetes</taxon>
        <taxon>Sordariomycetidae</taxon>
        <taxon>Sordariales</taxon>
        <taxon>Podosporaceae</taxon>
        <taxon>Cladorrhinum</taxon>
    </lineage>
</organism>
<reference evidence="6" key="2">
    <citation type="submission" date="2023-06" db="EMBL/GenBank/DDBJ databases">
        <authorList>
            <consortium name="Lawrence Berkeley National Laboratory"/>
            <person name="Mondo S.J."/>
            <person name="Hensen N."/>
            <person name="Bonometti L."/>
            <person name="Westerberg I."/>
            <person name="Brannstrom I.O."/>
            <person name="Guillou S."/>
            <person name="Cros-Aarteil S."/>
            <person name="Calhoun S."/>
            <person name="Haridas S."/>
            <person name="Kuo A."/>
            <person name="Pangilinan J."/>
            <person name="Riley R."/>
            <person name="Labutti K."/>
            <person name="Andreopoulos B."/>
            <person name="Lipzen A."/>
            <person name="Chen C."/>
            <person name="Yanf M."/>
            <person name="Daum C."/>
            <person name="Ng V."/>
            <person name="Clum A."/>
            <person name="Steindorff A."/>
            <person name="Ohm R."/>
            <person name="Martin F."/>
            <person name="Silar P."/>
            <person name="Natvig D."/>
            <person name="Lalanne C."/>
            <person name="Gautier V."/>
            <person name="Ament-Velasquez S.L."/>
            <person name="Kruys A."/>
            <person name="Hutchinson M.I."/>
            <person name="Powell A.J."/>
            <person name="Barry K."/>
            <person name="Miller A.N."/>
            <person name="Grigoriev I.V."/>
            <person name="Debuchy R."/>
            <person name="Gladieux P."/>
            <person name="Thoren M.H."/>
            <person name="Johannesson H."/>
        </authorList>
    </citation>
    <scope>NUCLEOTIDE SEQUENCE</scope>
    <source>
        <strain evidence="6">PSN324</strain>
    </source>
</reference>
<dbReference type="InterPro" id="IPR016461">
    <property type="entry name" value="COMT-like"/>
</dbReference>
<dbReference type="Gene3D" id="1.10.10.10">
    <property type="entry name" value="Winged helix-like DNA-binding domain superfamily/Winged helix DNA-binding domain"/>
    <property type="match status" value="1"/>
</dbReference>
<accession>A0AAV9H8D8</accession>
<dbReference type="PIRSF" id="PIRSF005739">
    <property type="entry name" value="O-mtase"/>
    <property type="match status" value="1"/>
</dbReference>
<dbReference type="InterPro" id="IPR036390">
    <property type="entry name" value="WH_DNA-bd_sf"/>
</dbReference>
<evidence type="ECO:0000259" key="5">
    <source>
        <dbReference type="Pfam" id="PF00891"/>
    </source>
</evidence>
<evidence type="ECO:0000256" key="1">
    <source>
        <dbReference type="ARBA" id="ARBA00022603"/>
    </source>
</evidence>
<sequence length="389" mass="42827">MELDALIDQVRTAAAQADEAGRAKLLRALRALQPTLETEKDLHWRLGRCHLLITTVRLGQDLDVFRSLVAASAADTPLSSQQVASKSPFPNASPALVTRILRHLAAMSLVAETGPDAFLANKATHALATEKSEGTLHMFGDAIGRVAVTLPEYFAKRGYQDIPSGTQLPFQLAYNSDKPWYQFVGDSPEMSKWLQSLMLVVGEDELWFKAFPFEDEIKGFRGDTVLVDVSGGFGQQCAALIAGLPHLELKGRLVVQDLASTVDLGVRHEGVEAQARDLFAEQKVKGARFYYLRNILHNWPDAECVEMMKRLAEALGDESQILIDEVVLPDQGAAPEATNMDLVMMGFMGSRERTAGEFERILDQAGLKSLRTIVYAHGLRNAIIQVVKK</sequence>
<dbReference type="GO" id="GO:0032259">
    <property type="term" value="P:methylation"/>
    <property type="evidence" value="ECO:0007669"/>
    <property type="project" value="UniProtKB-KW"/>
</dbReference>
<dbReference type="Gene3D" id="3.40.50.150">
    <property type="entry name" value="Vaccinia Virus protein VP39"/>
    <property type="match status" value="1"/>
</dbReference>
<dbReference type="Proteomes" id="UP001321749">
    <property type="component" value="Unassembled WGS sequence"/>
</dbReference>
<evidence type="ECO:0000256" key="4">
    <source>
        <dbReference type="PIRSR" id="PIRSR005739-1"/>
    </source>
</evidence>
<proteinExistence type="predicted"/>
<keyword evidence="3" id="KW-0949">S-adenosyl-L-methionine</keyword>
<dbReference type="SUPFAM" id="SSF53335">
    <property type="entry name" value="S-adenosyl-L-methionine-dependent methyltransferases"/>
    <property type="match status" value="1"/>
</dbReference>
<evidence type="ECO:0000313" key="6">
    <source>
        <dbReference type="EMBL" id="KAK4456713.1"/>
    </source>
</evidence>
<feature type="active site" description="Proton acceptor" evidence="4">
    <location>
        <position position="297"/>
    </location>
</feature>
<feature type="domain" description="O-methyltransferase C-terminal" evidence="5">
    <location>
        <begin position="220"/>
        <end position="367"/>
    </location>
</feature>